<evidence type="ECO:0000313" key="3">
    <source>
        <dbReference type="Proteomes" id="UP000249789"/>
    </source>
</evidence>
<name>A0A8G1RST2_9EURO</name>
<proteinExistence type="predicted"/>
<dbReference type="InterPro" id="IPR002575">
    <property type="entry name" value="Aminoglycoside_PTrfase"/>
</dbReference>
<dbReference type="RefSeq" id="XP_040802052.1">
    <property type="nucleotide sequence ID" value="XM_040941218.1"/>
</dbReference>
<reference evidence="2 3" key="1">
    <citation type="submission" date="2018-02" db="EMBL/GenBank/DDBJ databases">
        <title>The genomes of Aspergillus section Nigri reveals drivers in fungal speciation.</title>
        <authorList>
            <consortium name="DOE Joint Genome Institute"/>
            <person name="Vesth T.C."/>
            <person name="Nybo J."/>
            <person name="Theobald S."/>
            <person name="Brandl J."/>
            <person name="Frisvad J.C."/>
            <person name="Nielsen K.F."/>
            <person name="Lyhne E.K."/>
            <person name="Kogle M.E."/>
            <person name="Kuo A."/>
            <person name="Riley R."/>
            <person name="Clum A."/>
            <person name="Nolan M."/>
            <person name="Lipzen A."/>
            <person name="Salamov A."/>
            <person name="Henrissat B."/>
            <person name="Wiebenga A."/>
            <person name="De vries R.P."/>
            <person name="Grigoriev I.V."/>
            <person name="Mortensen U.H."/>
            <person name="Andersen M.R."/>
            <person name="Baker S.E."/>
        </authorList>
    </citation>
    <scope>NUCLEOTIDE SEQUENCE [LARGE SCALE GENOMIC DNA]</scope>
    <source>
        <strain evidence="2 3">CBS 313.89</strain>
    </source>
</reference>
<keyword evidence="2" id="KW-0418">Kinase</keyword>
<dbReference type="SUPFAM" id="SSF56112">
    <property type="entry name" value="Protein kinase-like (PK-like)"/>
    <property type="match status" value="1"/>
</dbReference>
<dbReference type="GO" id="GO:0005739">
    <property type="term" value="C:mitochondrion"/>
    <property type="evidence" value="ECO:0007669"/>
    <property type="project" value="TreeGrafter"/>
</dbReference>
<dbReference type="OrthoDB" id="10003767at2759"/>
<dbReference type="InterPro" id="IPR011009">
    <property type="entry name" value="Kinase-like_dom_sf"/>
</dbReference>
<gene>
    <name evidence="2" type="ORF">BO72DRAFT_376558</name>
</gene>
<keyword evidence="2" id="KW-0808">Transferase</keyword>
<dbReference type="Pfam" id="PF01636">
    <property type="entry name" value="APH"/>
    <property type="match status" value="1"/>
</dbReference>
<feature type="domain" description="Aminoglycoside phosphotransferase" evidence="1">
    <location>
        <begin position="61"/>
        <end position="328"/>
    </location>
</feature>
<evidence type="ECO:0000259" key="1">
    <source>
        <dbReference type="Pfam" id="PF01636"/>
    </source>
</evidence>
<dbReference type="Gene3D" id="3.90.1200.10">
    <property type="match status" value="1"/>
</dbReference>
<protein>
    <submittedName>
        <fullName evidence="2">Kinase-like protein</fullName>
    </submittedName>
</protein>
<evidence type="ECO:0000313" key="2">
    <source>
        <dbReference type="EMBL" id="RAK78042.1"/>
    </source>
</evidence>
<accession>A0A8G1RST2</accession>
<dbReference type="PANTHER" id="PTHR36091:SF2">
    <property type="entry name" value="AMINOGLYCOSIDE PHOSPHOTRANSFERASE DOMAIN-CONTAINING PROTEIN"/>
    <property type="match status" value="1"/>
</dbReference>
<organism evidence="2 3">
    <name type="scientific">Aspergillus fijiensis CBS 313.89</name>
    <dbReference type="NCBI Taxonomy" id="1448319"/>
    <lineage>
        <taxon>Eukaryota</taxon>
        <taxon>Fungi</taxon>
        <taxon>Dikarya</taxon>
        <taxon>Ascomycota</taxon>
        <taxon>Pezizomycotina</taxon>
        <taxon>Eurotiomycetes</taxon>
        <taxon>Eurotiomycetidae</taxon>
        <taxon>Eurotiales</taxon>
        <taxon>Aspergillaceae</taxon>
        <taxon>Aspergillus</taxon>
    </lineage>
</organism>
<dbReference type="Proteomes" id="UP000249789">
    <property type="component" value="Unassembled WGS sequence"/>
</dbReference>
<dbReference type="VEuPathDB" id="FungiDB:BO72DRAFT_376558"/>
<sequence length="541" mass="61849">MAGELLDAPSHNSYNTLTCSRLARFNEEIRRAERRARFDVDALARVACHSVGRCLDGVVSITKLAEGGFNRVLQITFDDGYAVLARLPYKTTVPKHHAVASEAATLAHLRANGVPVPKVLAYSPDQTNAVGAEYILLERFEGTPLSGQWYSMDTRTRVKIMRQIVDLERQFMSIRFPASGSLYHRRDLASSQRVIPVSDDIVVGPTAQHEWWYRERASLDVDCGPWTTFSSCFEAPAKREMEFCEKFGKPRLHVERYLRELHQYQPRSPIPYQHLLANYLKLAPGLDVPSDHRMARPTVRHPDFSPNNILVNTSNEVVGIIDWQHAVILPLCLCAGIPDHFQNWGDLVSETLSKPEVKLPDHFDQLNHEEQAAVQETMRRRIVHFYYAALTMKSLPDHFDAIRTENFMLRAKLFHHAQAPWEGDSVSLKYTMMQVLTNWPMPLYEGAPTGLMKFPVQFSEEEIQKCAEDHCQEQELLQELGEMRDFIGTDALGWVPDEDEFERCKAVIQSIKNGLMEHSSTEMEKTAVVHHFPFDDHDENP</sequence>
<dbReference type="Gene3D" id="3.30.200.20">
    <property type="entry name" value="Phosphorylase Kinase, domain 1"/>
    <property type="match status" value="1"/>
</dbReference>
<dbReference type="AlphaFoldDB" id="A0A8G1RST2"/>
<dbReference type="EMBL" id="KZ824639">
    <property type="protein sequence ID" value="RAK78042.1"/>
    <property type="molecule type" value="Genomic_DNA"/>
</dbReference>
<dbReference type="InterPro" id="IPR051035">
    <property type="entry name" value="Mito_inheritance_9"/>
</dbReference>
<keyword evidence="3" id="KW-1185">Reference proteome</keyword>
<dbReference type="GO" id="GO:0016301">
    <property type="term" value="F:kinase activity"/>
    <property type="evidence" value="ECO:0007669"/>
    <property type="project" value="UniProtKB-KW"/>
</dbReference>
<dbReference type="PANTHER" id="PTHR36091">
    <property type="entry name" value="ALTERED INHERITANCE OF MITOCHONDRIA PROTEIN 9, MITOCHONDRIAL"/>
    <property type="match status" value="1"/>
</dbReference>
<dbReference type="GeneID" id="63858551"/>